<keyword evidence="10" id="KW-0809">Transit peptide</keyword>
<dbReference type="FunFam" id="3.60.10.10:FF:000018">
    <property type="entry name" value="2',5'-phosphodiesterase 12"/>
    <property type="match status" value="1"/>
</dbReference>
<proteinExistence type="predicted"/>
<evidence type="ECO:0000256" key="6">
    <source>
        <dbReference type="ARBA" id="ARBA00022723"/>
    </source>
</evidence>
<dbReference type="PANTHER" id="PTHR12121">
    <property type="entry name" value="CARBON CATABOLITE REPRESSOR PROTEIN 4"/>
    <property type="match status" value="1"/>
</dbReference>
<name>A0ABD1F980_HYPHA</name>
<protein>
    <recommendedName>
        <fullName evidence="12">2',5'-phosphodiesterase 12</fullName>
    </recommendedName>
    <alternativeName>
        <fullName evidence="13">Mitochondrial deadenylase</fullName>
    </alternativeName>
</protein>
<evidence type="ECO:0000313" key="15">
    <source>
        <dbReference type="EMBL" id="KAL1513901.1"/>
    </source>
</evidence>
<keyword evidence="5" id="KW-0540">Nuclease</keyword>
<evidence type="ECO:0000256" key="1">
    <source>
        <dbReference type="ARBA" id="ARBA00001946"/>
    </source>
</evidence>
<evidence type="ECO:0000256" key="12">
    <source>
        <dbReference type="ARBA" id="ARBA00072755"/>
    </source>
</evidence>
<keyword evidence="6" id="KW-0479">Metal-binding</keyword>
<dbReference type="EMBL" id="JBDJPC010000002">
    <property type="protein sequence ID" value="KAL1513901.1"/>
    <property type="molecule type" value="Genomic_DNA"/>
</dbReference>
<comment type="cofactor">
    <cofactor evidence="1">
        <name>Mg(2+)</name>
        <dbReference type="ChEBI" id="CHEBI:18420"/>
    </cofactor>
</comment>
<comment type="caution">
    <text evidence="15">The sequence shown here is derived from an EMBL/GenBank/DDBJ whole genome shotgun (WGS) entry which is preliminary data.</text>
</comment>
<keyword evidence="11" id="KW-0496">Mitochondrion</keyword>
<evidence type="ECO:0000256" key="3">
    <source>
        <dbReference type="ARBA" id="ARBA00022553"/>
    </source>
</evidence>
<dbReference type="InterPro" id="IPR036691">
    <property type="entry name" value="Endo/exonu/phosph_ase_sf"/>
</dbReference>
<dbReference type="GO" id="GO:0004535">
    <property type="term" value="F:poly(A)-specific ribonuclease activity"/>
    <property type="evidence" value="ECO:0007669"/>
    <property type="project" value="UniProtKB-ARBA"/>
</dbReference>
<keyword evidence="7" id="KW-0378">Hydrolase</keyword>
<organism evidence="15 16">
    <name type="scientific">Hypothenemus hampei</name>
    <name type="common">Coffee berry borer</name>
    <dbReference type="NCBI Taxonomy" id="57062"/>
    <lineage>
        <taxon>Eukaryota</taxon>
        <taxon>Metazoa</taxon>
        <taxon>Ecdysozoa</taxon>
        <taxon>Arthropoda</taxon>
        <taxon>Hexapoda</taxon>
        <taxon>Insecta</taxon>
        <taxon>Pterygota</taxon>
        <taxon>Neoptera</taxon>
        <taxon>Endopterygota</taxon>
        <taxon>Coleoptera</taxon>
        <taxon>Polyphaga</taxon>
        <taxon>Cucujiformia</taxon>
        <taxon>Curculionidae</taxon>
        <taxon>Scolytinae</taxon>
        <taxon>Hypothenemus</taxon>
    </lineage>
</organism>
<evidence type="ECO:0000256" key="5">
    <source>
        <dbReference type="ARBA" id="ARBA00022722"/>
    </source>
</evidence>
<keyword evidence="3" id="KW-0597">Phosphoprotein</keyword>
<gene>
    <name evidence="15" type="ORF">ABEB36_003240</name>
</gene>
<dbReference type="SUPFAM" id="SSF56219">
    <property type="entry name" value="DNase I-like"/>
    <property type="match status" value="1"/>
</dbReference>
<evidence type="ECO:0000256" key="7">
    <source>
        <dbReference type="ARBA" id="ARBA00022801"/>
    </source>
</evidence>
<evidence type="ECO:0000256" key="11">
    <source>
        <dbReference type="ARBA" id="ARBA00023128"/>
    </source>
</evidence>
<accession>A0ABD1F980</accession>
<evidence type="ECO:0000256" key="9">
    <source>
        <dbReference type="ARBA" id="ARBA00022842"/>
    </source>
</evidence>
<evidence type="ECO:0000256" key="8">
    <source>
        <dbReference type="ARBA" id="ARBA00022839"/>
    </source>
</evidence>
<feature type="domain" description="Endonuclease/exonuclease/phosphatase" evidence="14">
    <location>
        <begin position="260"/>
        <end position="567"/>
    </location>
</feature>
<dbReference type="Gene3D" id="3.60.10.10">
    <property type="entry name" value="Endonuclease/exonuclease/phosphatase"/>
    <property type="match status" value="1"/>
</dbReference>
<keyword evidence="9" id="KW-0460">Magnesium</keyword>
<keyword evidence="16" id="KW-1185">Reference proteome</keyword>
<dbReference type="InterPro" id="IPR050410">
    <property type="entry name" value="CCR4/nocturin_mRNA_transcr"/>
</dbReference>
<evidence type="ECO:0000313" key="16">
    <source>
        <dbReference type="Proteomes" id="UP001566132"/>
    </source>
</evidence>
<dbReference type="PANTHER" id="PTHR12121:SF37">
    <property type="entry name" value="2',5'-PHOSPHODIESTERASE 12"/>
    <property type="match status" value="1"/>
</dbReference>
<dbReference type="Pfam" id="PF03372">
    <property type="entry name" value="Exo_endo_phos"/>
    <property type="match status" value="1"/>
</dbReference>
<dbReference type="GO" id="GO:0005759">
    <property type="term" value="C:mitochondrial matrix"/>
    <property type="evidence" value="ECO:0007669"/>
    <property type="project" value="UniProtKB-SubCell"/>
</dbReference>
<dbReference type="InterPro" id="IPR005135">
    <property type="entry name" value="Endo/exonuclease/phosphatase"/>
</dbReference>
<evidence type="ECO:0000259" key="14">
    <source>
        <dbReference type="Pfam" id="PF03372"/>
    </source>
</evidence>
<dbReference type="GO" id="GO:0046872">
    <property type="term" value="F:metal ion binding"/>
    <property type="evidence" value="ECO:0007669"/>
    <property type="project" value="UniProtKB-KW"/>
</dbReference>
<keyword evidence="8" id="KW-0269">Exonuclease</keyword>
<dbReference type="AlphaFoldDB" id="A0ABD1F980"/>
<reference evidence="15 16" key="1">
    <citation type="submission" date="2024-05" db="EMBL/GenBank/DDBJ databases">
        <title>Genetic variation in Jamaican populations of the coffee berry borer (Hypothenemus hampei).</title>
        <authorList>
            <person name="Errbii M."/>
            <person name="Myrie A."/>
        </authorList>
    </citation>
    <scope>NUCLEOTIDE SEQUENCE [LARGE SCALE GENOMIC DNA]</scope>
    <source>
        <strain evidence="15">JA-Hopewell-2020-01-JO</strain>
        <tissue evidence="15">Whole body</tissue>
    </source>
</reference>
<dbReference type="GO" id="GO:0006397">
    <property type="term" value="P:mRNA processing"/>
    <property type="evidence" value="ECO:0007669"/>
    <property type="project" value="UniProtKB-KW"/>
</dbReference>
<keyword evidence="4" id="KW-0507">mRNA processing</keyword>
<evidence type="ECO:0000256" key="13">
    <source>
        <dbReference type="ARBA" id="ARBA00083541"/>
    </source>
</evidence>
<evidence type="ECO:0000256" key="10">
    <source>
        <dbReference type="ARBA" id="ARBA00022946"/>
    </source>
</evidence>
<evidence type="ECO:0000256" key="4">
    <source>
        <dbReference type="ARBA" id="ARBA00022664"/>
    </source>
</evidence>
<evidence type="ECO:0000256" key="2">
    <source>
        <dbReference type="ARBA" id="ARBA00004305"/>
    </source>
</evidence>
<comment type="subcellular location">
    <subcellularLocation>
        <location evidence="2">Mitochondrion matrix</location>
    </subcellularLocation>
</comment>
<dbReference type="Proteomes" id="UP001566132">
    <property type="component" value="Unassembled WGS sequence"/>
</dbReference>
<sequence>MLSRVLKLGHLNILLHSSRYLSSCLPKMQKAYLRQCPDGEHFDFTFNLQNEQVKRQFNFTRKLAENVDVFLTRVQANLDKAISKKKKKKTEVNQTIEPVSVSLFINEKEVSREDICEQVFKTEGSIQLKINGTVLNVIVNAPWVVNLSLPASILSDFPTYPSKFESIHTDLSLSEFLWSKSKDKREWTDVGTTYIHVPKNSDVNYYLKFSCIPKNDFSIGPKFEAISSCKVEAGPGECPFEERHAFTKEKLSGNQFRVVSYNILADLYCDSDHTREVLFPYCPPYALSIDYRKQLILKEIIGYNADLLCLQEVDRKIYKYDLQPTLSRLGYESTYYNKGTDVAEGLAFFYNSSRFVLLDSEKLIFAQEVNKNPLFKDIWEKIQENEKLVSRVLARSTTLQLNVIGSLENNEVLIVANTHLYFHPDADHIRLLHGCFAIRYLENVASEIEKRYEGKRVSLIFCGDFNSVPSCGIYQLYTTGSLPGNFQDYSSNKDEAIVNIDIKQPFHLGSACGTPSYTNFTVGFADCLDYIFYDKSKLTVSQVVPFPSEEQLKQHSAIPSIVSPSDHIALISDLKWL</sequence>